<dbReference type="EMBL" id="JBEPLU010000005">
    <property type="protein sequence ID" value="MET3528715.1"/>
    <property type="molecule type" value="Genomic_DNA"/>
</dbReference>
<dbReference type="EC" id="2.5.1.18" evidence="1"/>
<evidence type="ECO:0000256" key="2">
    <source>
        <dbReference type="ARBA" id="ARBA00022679"/>
    </source>
</evidence>
<dbReference type="InterPro" id="IPR040079">
    <property type="entry name" value="Glutathione_S-Trfase"/>
</dbReference>
<dbReference type="SUPFAM" id="SSF52833">
    <property type="entry name" value="Thioredoxin-like"/>
    <property type="match status" value="1"/>
</dbReference>
<dbReference type="CDD" id="cd00299">
    <property type="entry name" value="GST_C_family"/>
    <property type="match status" value="1"/>
</dbReference>
<evidence type="ECO:0000259" key="4">
    <source>
        <dbReference type="PROSITE" id="PS50405"/>
    </source>
</evidence>
<organism evidence="5 6">
    <name type="scientific">Phenylobacterium koreense</name>
    <dbReference type="NCBI Taxonomy" id="266125"/>
    <lineage>
        <taxon>Bacteria</taxon>
        <taxon>Pseudomonadati</taxon>
        <taxon>Pseudomonadota</taxon>
        <taxon>Alphaproteobacteria</taxon>
        <taxon>Caulobacterales</taxon>
        <taxon>Caulobacteraceae</taxon>
        <taxon>Phenylobacterium</taxon>
    </lineage>
</organism>
<proteinExistence type="predicted"/>
<dbReference type="InterPro" id="IPR004045">
    <property type="entry name" value="Glutathione_S-Trfase_N"/>
</dbReference>
<dbReference type="SUPFAM" id="SSF47616">
    <property type="entry name" value="GST C-terminal domain-like"/>
    <property type="match status" value="1"/>
</dbReference>
<dbReference type="PROSITE" id="PS50405">
    <property type="entry name" value="GST_CTER"/>
    <property type="match status" value="1"/>
</dbReference>
<gene>
    <name evidence="5" type="ORF">ABID41_003857</name>
</gene>
<dbReference type="GO" id="GO:0004364">
    <property type="term" value="F:glutathione transferase activity"/>
    <property type="evidence" value="ECO:0007669"/>
    <property type="project" value="UniProtKB-EC"/>
</dbReference>
<dbReference type="SFLD" id="SFLDS00019">
    <property type="entry name" value="Glutathione_Transferase_(cytos"/>
    <property type="match status" value="1"/>
</dbReference>
<dbReference type="Pfam" id="PF13410">
    <property type="entry name" value="GST_C_2"/>
    <property type="match status" value="1"/>
</dbReference>
<comment type="caution">
    <text evidence="5">The sequence shown here is derived from an EMBL/GenBank/DDBJ whole genome shotgun (WGS) entry which is preliminary data.</text>
</comment>
<name>A0ABV2ENQ7_9CAUL</name>
<dbReference type="PANTHER" id="PTHR43900:SF3">
    <property type="entry name" value="GLUTATHIONE S-TRANSFERASE RHO"/>
    <property type="match status" value="1"/>
</dbReference>
<keyword evidence="6" id="KW-1185">Reference proteome</keyword>
<accession>A0ABV2ENQ7</accession>
<dbReference type="Proteomes" id="UP001549110">
    <property type="component" value="Unassembled WGS sequence"/>
</dbReference>
<feature type="domain" description="GST N-terminal" evidence="3">
    <location>
        <begin position="2"/>
        <end position="78"/>
    </location>
</feature>
<dbReference type="Gene3D" id="1.20.1050.10">
    <property type="match status" value="1"/>
</dbReference>
<dbReference type="Gene3D" id="3.40.30.10">
    <property type="entry name" value="Glutaredoxin"/>
    <property type="match status" value="1"/>
</dbReference>
<dbReference type="PANTHER" id="PTHR43900">
    <property type="entry name" value="GLUTATHIONE S-TRANSFERASE RHO"/>
    <property type="match status" value="1"/>
</dbReference>
<sequence length="225" mass="24945">MATITFHSMADSAYLWTAMQAADEKGVDYELVPLELGSPEHLALNPFGKMPVLQHGDVVLYETLAITHYIDRAFAGPSLQPADPLGQAEVLRWISIVNAYVFPTMNRFMKERLVRPAWGFPSDEAFLAGAQAPLGLQMRLIGEAVADGRYLAGPEFTLADSFLFPHLLFFGRTPEGAALLARNPAAADWLARMQSRPSYAKSPMSQSFEMFQHIAVPTTMLWEPE</sequence>
<feature type="domain" description="GST C-terminal" evidence="4">
    <location>
        <begin position="83"/>
        <end position="218"/>
    </location>
</feature>
<evidence type="ECO:0000313" key="5">
    <source>
        <dbReference type="EMBL" id="MET3528715.1"/>
    </source>
</evidence>
<dbReference type="InterPro" id="IPR036249">
    <property type="entry name" value="Thioredoxin-like_sf"/>
</dbReference>
<evidence type="ECO:0000313" key="6">
    <source>
        <dbReference type="Proteomes" id="UP001549110"/>
    </source>
</evidence>
<protein>
    <recommendedName>
        <fullName evidence="1">glutathione transferase</fullName>
        <ecNumber evidence="1">2.5.1.18</ecNumber>
    </recommendedName>
</protein>
<evidence type="ECO:0000256" key="1">
    <source>
        <dbReference type="ARBA" id="ARBA00012452"/>
    </source>
</evidence>
<dbReference type="RefSeq" id="WP_354298573.1">
    <property type="nucleotide sequence ID" value="NZ_JBEPLU010000005.1"/>
</dbReference>
<dbReference type="Pfam" id="PF02798">
    <property type="entry name" value="GST_N"/>
    <property type="match status" value="1"/>
</dbReference>
<dbReference type="InterPro" id="IPR036282">
    <property type="entry name" value="Glutathione-S-Trfase_C_sf"/>
</dbReference>
<reference evidence="5 6" key="1">
    <citation type="submission" date="2024-06" db="EMBL/GenBank/DDBJ databases">
        <title>Genomic Encyclopedia of Type Strains, Phase IV (KMG-IV): sequencing the most valuable type-strain genomes for metagenomic binning, comparative biology and taxonomic classification.</title>
        <authorList>
            <person name="Goeker M."/>
        </authorList>
    </citation>
    <scope>NUCLEOTIDE SEQUENCE [LARGE SCALE GENOMIC DNA]</scope>
    <source>
        <strain evidence="5 6">DSM 17809</strain>
    </source>
</reference>
<dbReference type="PROSITE" id="PS50404">
    <property type="entry name" value="GST_NTER"/>
    <property type="match status" value="1"/>
</dbReference>
<dbReference type="SFLD" id="SFLDG00358">
    <property type="entry name" value="Main_(cytGST)"/>
    <property type="match status" value="1"/>
</dbReference>
<evidence type="ECO:0000259" key="3">
    <source>
        <dbReference type="PROSITE" id="PS50404"/>
    </source>
</evidence>
<keyword evidence="2 5" id="KW-0808">Transferase</keyword>
<dbReference type="InterPro" id="IPR010987">
    <property type="entry name" value="Glutathione-S-Trfase_C-like"/>
</dbReference>